<evidence type="ECO:0000313" key="2">
    <source>
        <dbReference type="Proteomes" id="UP001396334"/>
    </source>
</evidence>
<protein>
    <submittedName>
        <fullName evidence="1">Uncharacterized protein</fullName>
    </submittedName>
</protein>
<organism evidence="1 2">
    <name type="scientific">Hibiscus sabdariffa</name>
    <name type="common">roselle</name>
    <dbReference type="NCBI Taxonomy" id="183260"/>
    <lineage>
        <taxon>Eukaryota</taxon>
        <taxon>Viridiplantae</taxon>
        <taxon>Streptophyta</taxon>
        <taxon>Embryophyta</taxon>
        <taxon>Tracheophyta</taxon>
        <taxon>Spermatophyta</taxon>
        <taxon>Magnoliopsida</taxon>
        <taxon>eudicotyledons</taxon>
        <taxon>Gunneridae</taxon>
        <taxon>Pentapetalae</taxon>
        <taxon>rosids</taxon>
        <taxon>malvids</taxon>
        <taxon>Malvales</taxon>
        <taxon>Malvaceae</taxon>
        <taxon>Malvoideae</taxon>
        <taxon>Hibiscus</taxon>
    </lineage>
</organism>
<dbReference type="Proteomes" id="UP001396334">
    <property type="component" value="Unassembled WGS sequence"/>
</dbReference>
<evidence type="ECO:0000313" key="1">
    <source>
        <dbReference type="EMBL" id="KAK9008895.1"/>
    </source>
</evidence>
<keyword evidence="2" id="KW-1185">Reference proteome</keyword>
<sequence length="92" mass="9998">MSGSGLGPASRLVPHCSCRSELCSLESQAIRKPSCLRQDHVWMSAALSLFVFVFSPSLSRSAPRISPKCLSIRIVPQFLAAMLQLLLLSTLP</sequence>
<accession>A0ABR2R7I2</accession>
<comment type="caution">
    <text evidence="1">The sequence shown here is derived from an EMBL/GenBank/DDBJ whole genome shotgun (WGS) entry which is preliminary data.</text>
</comment>
<name>A0ABR2R7I2_9ROSI</name>
<gene>
    <name evidence="1" type="ORF">V6N11_080372</name>
</gene>
<proteinExistence type="predicted"/>
<reference evidence="1 2" key="1">
    <citation type="journal article" date="2024" name="G3 (Bethesda)">
        <title>Genome assembly of Hibiscus sabdariffa L. provides insights into metabolisms of medicinal natural products.</title>
        <authorList>
            <person name="Kim T."/>
        </authorList>
    </citation>
    <scope>NUCLEOTIDE SEQUENCE [LARGE SCALE GENOMIC DNA]</scope>
    <source>
        <strain evidence="1">TK-2024</strain>
        <tissue evidence="1">Old leaves</tissue>
    </source>
</reference>
<dbReference type="EMBL" id="JBBPBN010000025">
    <property type="protein sequence ID" value="KAK9008895.1"/>
    <property type="molecule type" value="Genomic_DNA"/>
</dbReference>